<accession>A0A2T3ALS9</accession>
<gene>
    <name evidence="1" type="ORF">BD289DRAFT_421599</name>
</gene>
<evidence type="ECO:0000313" key="2">
    <source>
        <dbReference type="Proteomes" id="UP000241462"/>
    </source>
</evidence>
<dbReference type="EMBL" id="KZ678376">
    <property type="protein sequence ID" value="PSS03239.1"/>
    <property type="molecule type" value="Genomic_DNA"/>
</dbReference>
<reference evidence="1 2" key="1">
    <citation type="journal article" date="2018" name="Mycol. Prog.">
        <title>Coniella lustricola, a new species from submerged detritus.</title>
        <authorList>
            <person name="Raudabaugh D.B."/>
            <person name="Iturriaga T."/>
            <person name="Carver A."/>
            <person name="Mondo S."/>
            <person name="Pangilinan J."/>
            <person name="Lipzen A."/>
            <person name="He G."/>
            <person name="Amirebrahimi M."/>
            <person name="Grigoriev I.V."/>
            <person name="Miller A.N."/>
        </authorList>
    </citation>
    <scope>NUCLEOTIDE SEQUENCE [LARGE SCALE GENOMIC DNA]</scope>
    <source>
        <strain evidence="1 2">B22-T-1</strain>
    </source>
</reference>
<sequence>MYRIKLRDEFSVLWTQLILLASRDADPEHPFPDHVTQQGLFRPSKNSTYLFAQCTVTTKERSSLSGNRKIP</sequence>
<keyword evidence="2" id="KW-1185">Reference proteome</keyword>
<dbReference type="AlphaFoldDB" id="A0A2T3ALS9"/>
<protein>
    <submittedName>
        <fullName evidence="1">Uncharacterized protein</fullName>
    </submittedName>
</protein>
<organism evidence="1 2">
    <name type="scientific">Coniella lustricola</name>
    <dbReference type="NCBI Taxonomy" id="2025994"/>
    <lineage>
        <taxon>Eukaryota</taxon>
        <taxon>Fungi</taxon>
        <taxon>Dikarya</taxon>
        <taxon>Ascomycota</taxon>
        <taxon>Pezizomycotina</taxon>
        <taxon>Sordariomycetes</taxon>
        <taxon>Sordariomycetidae</taxon>
        <taxon>Diaporthales</taxon>
        <taxon>Schizoparmaceae</taxon>
        <taxon>Coniella</taxon>
    </lineage>
</organism>
<name>A0A2T3ALS9_9PEZI</name>
<dbReference type="InParanoid" id="A0A2T3ALS9"/>
<evidence type="ECO:0000313" key="1">
    <source>
        <dbReference type="EMBL" id="PSS03239.1"/>
    </source>
</evidence>
<dbReference type="Proteomes" id="UP000241462">
    <property type="component" value="Unassembled WGS sequence"/>
</dbReference>
<proteinExistence type="predicted"/>